<proteinExistence type="predicted"/>
<reference evidence="2" key="1">
    <citation type="submission" date="2019-03" db="EMBL/GenBank/DDBJ databases">
        <title>Long read genome sequence of the mycoparasitic Pythium oligandrum ATCC 38472 isolated from sugarbeet rhizosphere.</title>
        <authorList>
            <person name="Gaulin E."/>
        </authorList>
    </citation>
    <scope>NUCLEOTIDE SEQUENCE</scope>
    <source>
        <strain evidence="2">ATCC 38472_TT</strain>
    </source>
</reference>
<name>A0A8K1C6I4_PYTOL</name>
<keyword evidence="3" id="KW-1185">Reference proteome</keyword>
<dbReference type="EMBL" id="SPLM01000144">
    <property type="protein sequence ID" value="TMW57245.1"/>
    <property type="molecule type" value="Genomic_DNA"/>
</dbReference>
<feature type="region of interest" description="Disordered" evidence="1">
    <location>
        <begin position="189"/>
        <end position="229"/>
    </location>
</feature>
<accession>A0A8K1C6I4</accession>
<evidence type="ECO:0008006" key="4">
    <source>
        <dbReference type="Google" id="ProtNLM"/>
    </source>
</evidence>
<feature type="compositionally biased region" description="Acidic residues" evidence="1">
    <location>
        <begin position="44"/>
        <end position="55"/>
    </location>
</feature>
<comment type="caution">
    <text evidence="2">The sequence shown here is derived from an EMBL/GenBank/DDBJ whole genome shotgun (WGS) entry which is preliminary data.</text>
</comment>
<dbReference type="Proteomes" id="UP000794436">
    <property type="component" value="Unassembled WGS sequence"/>
</dbReference>
<evidence type="ECO:0000313" key="3">
    <source>
        <dbReference type="Proteomes" id="UP000794436"/>
    </source>
</evidence>
<organism evidence="2 3">
    <name type="scientific">Pythium oligandrum</name>
    <name type="common">Mycoparasitic fungus</name>
    <dbReference type="NCBI Taxonomy" id="41045"/>
    <lineage>
        <taxon>Eukaryota</taxon>
        <taxon>Sar</taxon>
        <taxon>Stramenopiles</taxon>
        <taxon>Oomycota</taxon>
        <taxon>Peronosporomycetes</taxon>
        <taxon>Pythiales</taxon>
        <taxon>Pythiaceae</taxon>
        <taxon>Pythium</taxon>
    </lineage>
</organism>
<gene>
    <name evidence="2" type="ORF">Poli38472_003170</name>
</gene>
<evidence type="ECO:0000313" key="2">
    <source>
        <dbReference type="EMBL" id="TMW57245.1"/>
    </source>
</evidence>
<feature type="compositionally biased region" description="Acidic residues" evidence="1">
    <location>
        <begin position="217"/>
        <end position="229"/>
    </location>
</feature>
<feature type="compositionally biased region" description="Low complexity" evidence="1">
    <location>
        <begin position="189"/>
        <end position="202"/>
    </location>
</feature>
<feature type="region of interest" description="Disordered" evidence="1">
    <location>
        <begin position="1"/>
        <end position="55"/>
    </location>
</feature>
<dbReference type="AlphaFoldDB" id="A0A8K1C6I4"/>
<evidence type="ECO:0000256" key="1">
    <source>
        <dbReference type="SAM" id="MobiDB-lite"/>
    </source>
</evidence>
<sequence length="229" mass="25271">MGRSNLKYRSTRGRGHGESTRGKGRSHTGGRPLESNAHRFEEREVVEEEEGEEAVIADSSMRRQFFAEEKQYRDAAPTKDSYFRSRAVQEWEAEEEEDVGASNVGVMDFAWIATQLTSVPLSVRYEIDPKYCVDFEVDEPLSSPSAPEDVTYEVSNTTTVVNEVSATASDAARVGDAGDRALDELLALSQSAPTQQSSTTAAKPTEPAPSSAHEESENLEDWLDDVLDM</sequence>
<dbReference type="OrthoDB" id="79675at2759"/>
<protein>
    <recommendedName>
        <fullName evidence="4">Cell death regulator Aven</fullName>
    </recommendedName>
</protein>